<name>A0A239ID26_9ACTN</name>
<dbReference type="InterPro" id="IPR011379">
    <property type="entry name" value="MazG-related_GP37"/>
</dbReference>
<dbReference type="PANTHER" id="PTHR46523:SF1">
    <property type="entry name" value="DCTP PYROPHOSPHATASE 1"/>
    <property type="match status" value="1"/>
</dbReference>
<dbReference type="Gene3D" id="1.10.287.1080">
    <property type="entry name" value="MazG-like"/>
    <property type="match status" value="1"/>
</dbReference>
<proteinExistence type="predicted"/>
<sequence length="109" mass="12230">MELDDYQRGALRTAARRDRKNELLHLVLGLVGESGEVAEKFKKWVRDQDSDESRIDRADIGKELGDVLWYLAVLADYLDLSLDDIAKNNLAKLASRQTRGVLGGSGDNR</sequence>
<protein>
    <submittedName>
        <fullName evidence="2">NTP pyrophosphatase, house-cleaning of non-canonical NTPs</fullName>
    </submittedName>
</protein>
<evidence type="ECO:0000313" key="3">
    <source>
        <dbReference type="Proteomes" id="UP000198362"/>
    </source>
</evidence>
<dbReference type="SUPFAM" id="SSF101386">
    <property type="entry name" value="all-alpha NTP pyrophosphatases"/>
    <property type="match status" value="1"/>
</dbReference>
<dbReference type="InterPro" id="IPR004518">
    <property type="entry name" value="MazG-like_dom"/>
</dbReference>
<dbReference type="AlphaFoldDB" id="A0A239ID26"/>
<dbReference type="PIRSF" id="PIRSF006639">
    <property type="entry name" value="UCP006639_pph"/>
    <property type="match status" value="1"/>
</dbReference>
<reference evidence="2 3" key="1">
    <citation type="submission" date="2017-06" db="EMBL/GenBank/DDBJ databases">
        <authorList>
            <person name="Kim H.J."/>
            <person name="Triplett B.A."/>
        </authorList>
    </citation>
    <scope>NUCLEOTIDE SEQUENCE [LARGE SCALE GENOMIC DNA]</scope>
    <source>
        <strain evidence="2 3">CGMCC 4.5593</strain>
    </source>
</reference>
<gene>
    <name evidence="2" type="ORF">SAMN05421812_102297</name>
</gene>
<organism evidence="2 3">
    <name type="scientific">Asanoa hainanensis</name>
    <dbReference type="NCBI Taxonomy" id="560556"/>
    <lineage>
        <taxon>Bacteria</taxon>
        <taxon>Bacillati</taxon>
        <taxon>Actinomycetota</taxon>
        <taxon>Actinomycetes</taxon>
        <taxon>Micromonosporales</taxon>
        <taxon>Micromonosporaceae</taxon>
        <taxon>Asanoa</taxon>
    </lineage>
</organism>
<keyword evidence="3" id="KW-1185">Reference proteome</keyword>
<feature type="domain" description="NTP pyrophosphohydrolase MazG-like" evidence="1">
    <location>
        <begin position="25"/>
        <end position="97"/>
    </location>
</feature>
<accession>A0A239ID26</accession>
<evidence type="ECO:0000313" key="2">
    <source>
        <dbReference type="EMBL" id="SNS90324.1"/>
    </source>
</evidence>
<dbReference type="InterPro" id="IPR052555">
    <property type="entry name" value="dCTP_Pyrophosphatase"/>
</dbReference>
<dbReference type="Pfam" id="PF03819">
    <property type="entry name" value="MazG"/>
    <property type="match status" value="1"/>
</dbReference>
<dbReference type="CDD" id="cd11541">
    <property type="entry name" value="NTP-PPase_u4"/>
    <property type="match status" value="1"/>
</dbReference>
<dbReference type="OrthoDB" id="5953925at2"/>
<dbReference type="EMBL" id="FZPH01000002">
    <property type="protein sequence ID" value="SNS90324.1"/>
    <property type="molecule type" value="Genomic_DNA"/>
</dbReference>
<evidence type="ECO:0000259" key="1">
    <source>
        <dbReference type="Pfam" id="PF03819"/>
    </source>
</evidence>
<dbReference type="RefSeq" id="WP_089245246.1">
    <property type="nucleotide sequence ID" value="NZ_FZPH01000002.1"/>
</dbReference>
<dbReference type="PANTHER" id="PTHR46523">
    <property type="entry name" value="DCTP PYROPHOSPHATASE 1"/>
    <property type="match status" value="1"/>
</dbReference>
<dbReference type="Proteomes" id="UP000198362">
    <property type="component" value="Unassembled WGS sequence"/>
</dbReference>